<evidence type="ECO:0000256" key="4">
    <source>
        <dbReference type="ARBA" id="ARBA00022825"/>
    </source>
</evidence>
<comment type="similarity">
    <text evidence="1 5">Belongs to the peptidase S8 family.</text>
</comment>
<dbReference type="AlphaFoldDB" id="A0A6C2YMX4"/>
<evidence type="ECO:0000313" key="7">
    <source>
        <dbReference type="EMBL" id="VIP02960.1"/>
    </source>
</evidence>
<dbReference type="EMBL" id="LR586016">
    <property type="protein sequence ID" value="VIP02960.1"/>
    <property type="molecule type" value="Genomic_DNA"/>
</dbReference>
<keyword evidence="8" id="KW-1185">Reference proteome</keyword>
<dbReference type="SUPFAM" id="SSF52743">
    <property type="entry name" value="Subtilisin-like"/>
    <property type="match status" value="1"/>
</dbReference>
<dbReference type="InParanoid" id="A0A6C2YMX4"/>
<keyword evidence="3 5" id="KW-0378">Hydrolase</keyword>
<gene>
    <name evidence="7" type="ORF">GMBLW1_10000</name>
</gene>
<dbReference type="InterPro" id="IPR015500">
    <property type="entry name" value="Peptidase_S8_subtilisin-rel"/>
</dbReference>
<dbReference type="PROSITE" id="PS51892">
    <property type="entry name" value="SUBTILASE"/>
    <property type="match status" value="1"/>
</dbReference>
<dbReference type="Proteomes" id="UP000464378">
    <property type="component" value="Chromosome"/>
</dbReference>
<evidence type="ECO:0000313" key="8">
    <source>
        <dbReference type="Proteomes" id="UP000464378"/>
    </source>
</evidence>
<reference evidence="7" key="1">
    <citation type="submission" date="2019-04" db="EMBL/GenBank/DDBJ databases">
        <authorList>
            <consortium name="Science for Life Laboratories"/>
        </authorList>
    </citation>
    <scope>NUCLEOTIDE SEQUENCE</scope>
    <source>
        <strain evidence="7">MBLW1</strain>
    </source>
</reference>
<dbReference type="Gene3D" id="3.40.50.200">
    <property type="entry name" value="Peptidase S8/S53 domain"/>
    <property type="match status" value="1"/>
</dbReference>
<dbReference type="GO" id="GO:0004252">
    <property type="term" value="F:serine-type endopeptidase activity"/>
    <property type="evidence" value="ECO:0007669"/>
    <property type="project" value="UniProtKB-UniRule"/>
</dbReference>
<dbReference type="PANTHER" id="PTHR43806">
    <property type="entry name" value="PEPTIDASE S8"/>
    <property type="match status" value="1"/>
</dbReference>
<dbReference type="EMBL" id="LR593887">
    <property type="protein sequence ID" value="VTS02968.1"/>
    <property type="molecule type" value="Genomic_DNA"/>
</dbReference>
<evidence type="ECO:0000256" key="5">
    <source>
        <dbReference type="PROSITE-ProRule" id="PRU01240"/>
    </source>
</evidence>
<proteinExistence type="inferred from homology"/>
<feature type="active site" description="Charge relay system" evidence="5">
    <location>
        <position position="85"/>
    </location>
</feature>
<evidence type="ECO:0000259" key="6">
    <source>
        <dbReference type="Pfam" id="PF00082"/>
    </source>
</evidence>
<accession>A0A6C2YMX4</accession>
<dbReference type="KEGG" id="tim:GMBLW1_10000"/>
<dbReference type="RefSeq" id="WP_162658080.1">
    <property type="nucleotide sequence ID" value="NZ_LR593887.1"/>
</dbReference>
<sequence length="276" mass="30255">MTAGNSGDDLLRSFVAQFNLDQLLYHPRATGEGVRIAVIDGGIDRRVIESRFAALADPIEPIEGAIFSASAPDPLPYLGEQSSPHGTAVADILLRLAPRAKLFSADVFGPSGASDVDTLVRAVRHAMDHWHCKIINLSLGISEDRLQPLPKRQKLLRLMEEAYYRDVLIFAAANNDHPVSKSYPSAFSLPLISVNKGAFSHPFGFAYHLSETIEFEAFAQSNFGPYGPEPATSWATPHLAGITAKLLSLRPSLKVFEIKTLLYWMTQLRDPSGIET</sequence>
<dbReference type="Pfam" id="PF00082">
    <property type="entry name" value="Peptidase_S8"/>
    <property type="match status" value="1"/>
</dbReference>
<keyword evidence="2 5" id="KW-0645">Protease</keyword>
<feature type="active site" description="Charge relay system" evidence="5">
    <location>
        <position position="233"/>
    </location>
</feature>
<organism evidence="7">
    <name type="scientific">Tuwongella immobilis</name>
    <dbReference type="NCBI Taxonomy" id="692036"/>
    <lineage>
        <taxon>Bacteria</taxon>
        <taxon>Pseudomonadati</taxon>
        <taxon>Planctomycetota</taxon>
        <taxon>Planctomycetia</taxon>
        <taxon>Gemmatales</taxon>
        <taxon>Gemmataceae</taxon>
        <taxon>Tuwongella</taxon>
    </lineage>
</organism>
<dbReference type="PRINTS" id="PR00723">
    <property type="entry name" value="SUBTILISIN"/>
</dbReference>
<dbReference type="PANTHER" id="PTHR43806:SF11">
    <property type="entry name" value="CEREVISIN-RELATED"/>
    <property type="match status" value="1"/>
</dbReference>
<dbReference type="InterPro" id="IPR000209">
    <property type="entry name" value="Peptidase_S8/S53_dom"/>
</dbReference>
<dbReference type="InterPro" id="IPR050131">
    <property type="entry name" value="Peptidase_S8_subtilisin-like"/>
</dbReference>
<name>A0A6C2YMX4_9BACT</name>
<feature type="domain" description="Peptidase S8/S53" evidence="6">
    <location>
        <begin position="31"/>
        <end position="184"/>
    </location>
</feature>
<evidence type="ECO:0000256" key="1">
    <source>
        <dbReference type="ARBA" id="ARBA00011073"/>
    </source>
</evidence>
<keyword evidence="4 5" id="KW-0720">Serine protease</keyword>
<feature type="active site" description="Charge relay system" evidence="5">
    <location>
        <position position="40"/>
    </location>
</feature>
<dbReference type="InterPro" id="IPR036852">
    <property type="entry name" value="Peptidase_S8/S53_dom_sf"/>
</dbReference>
<evidence type="ECO:0000256" key="3">
    <source>
        <dbReference type="ARBA" id="ARBA00022801"/>
    </source>
</evidence>
<protein>
    <recommendedName>
        <fullName evidence="6">Peptidase S8/S53 domain-containing protein</fullName>
    </recommendedName>
</protein>
<dbReference type="GO" id="GO:0006508">
    <property type="term" value="P:proteolysis"/>
    <property type="evidence" value="ECO:0007669"/>
    <property type="project" value="UniProtKB-KW"/>
</dbReference>
<evidence type="ECO:0000256" key="2">
    <source>
        <dbReference type="ARBA" id="ARBA00022670"/>
    </source>
</evidence>